<accession>A0ABU1L0N8</accession>
<gene>
    <name evidence="2" type="ORF">J2776_003449</name>
</gene>
<dbReference type="Proteomes" id="UP001185254">
    <property type="component" value="Unassembled WGS sequence"/>
</dbReference>
<reference evidence="2 3" key="1">
    <citation type="submission" date="2023-07" db="EMBL/GenBank/DDBJ databases">
        <title>Sorghum-associated microbial communities from plants grown in Nebraska, USA.</title>
        <authorList>
            <person name="Schachtman D."/>
        </authorList>
    </citation>
    <scope>NUCLEOTIDE SEQUENCE [LARGE SCALE GENOMIC DNA]</scope>
    <source>
        <strain evidence="2 3">DS1039</strain>
    </source>
</reference>
<evidence type="ECO:0000256" key="1">
    <source>
        <dbReference type="SAM" id="MobiDB-lite"/>
    </source>
</evidence>
<keyword evidence="3" id="KW-1185">Reference proteome</keyword>
<protein>
    <submittedName>
        <fullName evidence="2">Uncharacterized protein</fullName>
    </submittedName>
</protein>
<feature type="region of interest" description="Disordered" evidence="1">
    <location>
        <begin position="151"/>
        <end position="173"/>
    </location>
</feature>
<feature type="compositionally biased region" description="Basic and acidic residues" evidence="1">
    <location>
        <begin position="151"/>
        <end position="164"/>
    </location>
</feature>
<dbReference type="EMBL" id="JAVDQN010000002">
    <property type="protein sequence ID" value="MDR6376749.1"/>
    <property type="molecule type" value="Genomic_DNA"/>
</dbReference>
<organism evidence="2 3">
    <name type="scientific">Paraburkholderia caledonica</name>
    <dbReference type="NCBI Taxonomy" id="134536"/>
    <lineage>
        <taxon>Bacteria</taxon>
        <taxon>Pseudomonadati</taxon>
        <taxon>Pseudomonadota</taxon>
        <taxon>Betaproteobacteria</taxon>
        <taxon>Burkholderiales</taxon>
        <taxon>Burkholderiaceae</taxon>
        <taxon>Paraburkholderia</taxon>
    </lineage>
</organism>
<evidence type="ECO:0000313" key="2">
    <source>
        <dbReference type="EMBL" id="MDR6376749.1"/>
    </source>
</evidence>
<evidence type="ECO:0000313" key="3">
    <source>
        <dbReference type="Proteomes" id="UP001185254"/>
    </source>
</evidence>
<sequence length="173" mass="19781">MMSGARGRSRRLWGRQKAHMHRLKASRTREDFRRADFCDRVRLLMRQSVLAVSLGDGLQGVSAPQTGTNLLLSEVWIVGHTIPLGDRQRTSRIGERSFGFTEESALCRSRTTHLKKRAFINGAIRPFSTRITWVTFSNMDSVDLVDSRKQRRNEFAGCRPKPDRQAMLGRPPQ</sequence>
<comment type="caution">
    <text evidence="2">The sequence shown here is derived from an EMBL/GenBank/DDBJ whole genome shotgun (WGS) entry which is preliminary data.</text>
</comment>
<name>A0ABU1L0N8_9BURK</name>
<proteinExistence type="predicted"/>